<dbReference type="InterPro" id="IPR043129">
    <property type="entry name" value="ATPase_NBD"/>
</dbReference>
<evidence type="ECO:0000256" key="7">
    <source>
        <dbReference type="ARBA" id="ARBA00022993"/>
    </source>
</evidence>
<evidence type="ECO:0000256" key="4">
    <source>
        <dbReference type="ARBA" id="ARBA00022741"/>
    </source>
</evidence>
<dbReference type="GO" id="GO:0015937">
    <property type="term" value="P:coenzyme A biosynthetic process"/>
    <property type="evidence" value="ECO:0007669"/>
    <property type="project" value="UniProtKB-KW"/>
</dbReference>
<dbReference type="Gene3D" id="3.30.420.40">
    <property type="match status" value="1"/>
</dbReference>
<dbReference type="Proteomes" id="UP001497623">
    <property type="component" value="Unassembled WGS sequence"/>
</dbReference>
<evidence type="ECO:0000313" key="10">
    <source>
        <dbReference type="Proteomes" id="UP001497623"/>
    </source>
</evidence>
<evidence type="ECO:0000256" key="6">
    <source>
        <dbReference type="ARBA" id="ARBA00022840"/>
    </source>
</evidence>
<dbReference type="EMBL" id="CAXKWB010046359">
    <property type="protein sequence ID" value="CAL4163602.1"/>
    <property type="molecule type" value="Genomic_DNA"/>
</dbReference>
<dbReference type="GO" id="GO:0005634">
    <property type="term" value="C:nucleus"/>
    <property type="evidence" value="ECO:0007669"/>
    <property type="project" value="TreeGrafter"/>
</dbReference>
<keyword evidence="2" id="KW-0533">Nickel</keyword>
<proteinExistence type="predicted"/>
<dbReference type="GO" id="GO:0046872">
    <property type="term" value="F:metal ion binding"/>
    <property type="evidence" value="ECO:0007669"/>
    <property type="project" value="UniProtKB-KW"/>
</dbReference>
<dbReference type="AlphaFoldDB" id="A0AAV2S9W4"/>
<comment type="cofactor">
    <cofactor evidence="1">
        <name>Mn(2+)</name>
        <dbReference type="ChEBI" id="CHEBI:29035"/>
    </cofactor>
</comment>
<reference evidence="9 10" key="1">
    <citation type="submission" date="2024-05" db="EMBL/GenBank/DDBJ databases">
        <authorList>
            <person name="Wallberg A."/>
        </authorList>
    </citation>
    <scope>NUCLEOTIDE SEQUENCE [LARGE SCALE GENOMIC DNA]</scope>
</reference>
<dbReference type="InterPro" id="IPR035073">
    <property type="entry name" value="At2g17340_3_helix_bundle"/>
</dbReference>
<protein>
    <submittedName>
        <fullName evidence="9">Uncharacterized protein</fullName>
    </submittedName>
</protein>
<dbReference type="Gene3D" id="1.20.1700.10">
    <property type="entry name" value="AF1104-like"/>
    <property type="match status" value="1"/>
</dbReference>
<dbReference type="SUPFAM" id="SSF111321">
    <property type="entry name" value="AF1104-like"/>
    <property type="match status" value="1"/>
</dbReference>
<keyword evidence="3" id="KW-0479">Metal-binding</keyword>
<evidence type="ECO:0000256" key="2">
    <source>
        <dbReference type="ARBA" id="ARBA00022596"/>
    </source>
</evidence>
<dbReference type="GO" id="GO:0005524">
    <property type="term" value="F:ATP binding"/>
    <property type="evidence" value="ECO:0007669"/>
    <property type="project" value="UniProtKB-KW"/>
</dbReference>
<keyword evidence="4" id="KW-0547">Nucleotide-binding</keyword>
<evidence type="ECO:0000313" key="9">
    <source>
        <dbReference type="EMBL" id="CAL4163602.1"/>
    </source>
</evidence>
<evidence type="ECO:0000256" key="1">
    <source>
        <dbReference type="ARBA" id="ARBA00001936"/>
    </source>
</evidence>
<gene>
    <name evidence="9" type="ORF">MNOR_LOCUS33025</name>
</gene>
<organism evidence="9 10">
    <name type="scientific">Meganyctiphanes norvegica</name>
    <name type="common">Northern krill</name>
    <name type="synonym">Thysanopoda norvegica</name>
    <dbReference type="NCBI Taxonomy" id="48144"/>
    <lineage>
        <taxon>Eukaryota</taxon>
        <taxon>Metazoa</taxon>
        <taxon>Ecdysozoa</taxon>
        <taxon>Arthropoda</taxon>
        <taxon>Crustacea</taxon>
        <taxon>Multicrustacea</taxon>
        <taxon>Malacostraca</taxon>
        <taxon>Eumalacostraca</taxon>
        <taxon>Eucarida</taxon>
        <taxon>Euphausiacea</taxon>
        <taxon>Euphausiidae</taxon>
        <taxon>Meganyctiphanes</taxon>
    </lineage>
</organism>
<dbReference type="SUPFAM" id="SSF53067">
    <property type="entry name" value="Actin-like ATPase domain"/>
    <property type="match status" value="1"/>
</dbReference>
<keyword evidence="7" id="KW-0173">Coenzyme A biosynthesis</keyword>
<dbReference type="Pfam" id="PF03630">
    <property type="entry name" value="Fumble"/>
    <property type="match status" value="1"/>
</dbReference>
<keyword evidence="8" id="KW-0464">Manganese</keyword>
<dbReference type="InterPro" id="IPR004567">
    <property type="entry name" value="Type_II_PanK"/>
</dbReference>
<dbReference type="PANTHER" id="PTHR12280">
    <property type="entry name" value="PANTOTHENATE KINASE"/>
    <property type="match status" value="1"/>
</dbReference>
<sequence>MAPPGKRHQHWSKGPAKDIWSASGRQCIFSSQNPIAGPEGQPKIDATFHEVCKLRVYYITDWSTLTNVANYLIHSFTRTLYSSGKKCYYTTKTEGFTQKLHLNSFNLDYIRQYLSFIHGHMENITPSQGKKMKHEGIGILKKNKFLYDRIPFTADCVICDFTLGTHPSKRYPTIKKTESDRLFTATSSWIQHTFKYLYSNLRHIFNLMKIKQDIWDKQTQTAGGPGSRGSMWGLLYVQEKGATMHLYKKLKKKILQLLLKVRHNAHSKTEMTREVNSIRNETVAFLVNPAFSEADLARSLLFTVSNDIGQIASLYAMLHGLKRVYFGGYFLRNHPVSMHTISFAIKYWSKGDVQALFLRHEGYIGAIGAFLRGMEEEKTDKYSWGENYAGSSGINSPLPNPQGNGWPGCSIDQFEIDRCDQALTFFPLLTTSQEYVPDTVDLTKDKEARDYWLSCFEGSLDSFVTRAISSQPNSTDSTERANKFRDKYQKRLHHLKGHPFYENPTYELRDQRLNIFFRNQNIDKRTFITKLVLIGLQTTTKFINGFLWTQKKNVLLQRYYTNMVLSWASKQIRNTPSEGTQVQIWCRMDQEACKLWVRRTDGGSRREKTLLEVKGIPASCNLSIFEKPICICTAHKGISNAMDGTEDDMLNYLAVTMMEIQITKIRPILDEQQQDSNGCIRQKGRILPSITLSKLYFSLTATWSCAILTVQRMAVVTTTLNGVCTYENSRLVIKGKREKYPLIISQLCKCDNGRYRAHATFTSASLEVDA</sequence>
<dbReference type="InterPro" id="IPR036075">
    <property type="entry name" value="ARMT-1-like_metal-bd_sf"/>
</dbReference>
<accession>A0AAV2S9W4</accession>
<evidence type="ECO:0000256" key="8">
    <source>
        <dbReference type="ARBA" id="ARBA00023211"/>
    </source>
</evidence>
<dbReference type="GO" id="GO:0005829">
    <property type="term" value="C:cytosol"/>
    <property type="evidence" value="ECO:0007669"/>
    <property type="project" value="TreeGrafter"/>
</dbReference>
<feature type="non-terminal residue" evidence="9">
    <location>
        <position position="770"/>
    </location>
</feature>
<dbReference type="GO" id="GO:0016787">
    <property type="term" value="F:hydrolase activity"/>
    <property type="evidence" value="ECO:0007669"/>
    <property type="project" value="UniProtKB-KW"/>
</dbReference>
<dbReference type="PANTHER" id="PTHR12280:SF20">
    <property type="entry name" value="4'-PHOSPHOPANTETHEINE PHOSPHATASE"/>
    <property type="match status" value="1"/>
</dbReference>
<keyword evidence="6" id="KW-0067">ATP-binding</keyword>
<evidence type="ECO:0000256" key="3">
    <source>
        <dbReference type="ARBA" id="ARBA00022723"/>
    </source>
</evidence>
<name>A0AAV2S9W4_MEGNR</name>
<keyword evidence="10" id="KW-1185">Reference proteome</keyword>
<comment type="caution">
    <text evidence="9">The sequence shown here is derived from an EMBL/GenBank/DDBJ whole genome shotgun (WGS) entry which is preliminary data.</text>
</comment>
<evidence type="ECO:0000256" key="5">
    <source>
        <dbReference type="ARBA" id="ARBA00022801"/>
    </source>
</evidence>
<dbReference type="GO" id="GO:0004594">
    <property type="term" value="F:pantothenate kinase activity"/>
    <property type="evidence" value="ECO:0007669"/>
    <property type="project" value="TreeGrafter"/>
</dbReference>
<keyword evidence="5" id="KW-0378">Hydrolase</keyword>